<dbReference type="GO" id="GO:0042043">
    <property type="term" value="F:neurexin family protein binding"/>
    <property type="evidence" value="ECO:0007669"/>
    <property type="project" value="TreeGrafter"/>
</dbReference>
<feature type="compositionally biased region" description="Basic residues" evidence="1">
    <location>
        <begin position="3645"/>
        <end position="3655"/>
    </location>
</feature>
<feature type="compositionally biased region" description="Basic and acidic residues" evidence="1">
    <location>
        <begin position="2830"/>
        <end position="2840"/>
    </location>
</feature>
<feature type="compositionally biased region" description="Basic and acidic residues" evidence="1">
    <location>
        <begin position="3058"/>
        <end position="3080"/>
    </location>
</feature>
<feature type="non-terminal residue" evidence="2">
    <location>
        <position position="3771"/>
    </location>
</feature>
<evidence type="ECO:0000313" key="3">
    <source>
        <dbReference type="Proteomes" id="UP001445076"/>
    </source>
</evidence>
<feature type="compositionally biased region" description="Basic and acidic residues" evidence="1">
    <location>
        <begin position="941"/>
        <end position="960"/>
    </location>
</feature>
<feature type="compositionally biased region" description="Basic and acidic residues" evidence="1">
    <location>
        <begin position="3119"/>
        <end position="3130"/>
    </location>
</feature>
<feature type="compositionally biased region" description="Basic and acidic residues" evidence="1">
    <location>
        <begin position="3523"/>
        <end position="3557"/>
    </location>
</feature>
<feature type="compositionally biased region" description="Polar residues" evidence="1">
    <location>
        <begin position="426"/>
        <end position="468"/>
    </location>
</feature>
<feature type="region of interest" description="Disordered" evidence="1">
    <location>
        <begin position="1323"/>
        <end position="1501"/>
    </location>
</feature>
<feature type="compositionally biased region" description="Polar residues" evidence="1">
    <location>
        <begin position="3429"/>
        <end position="3440"/>
    </location>
</feature>
<feature type="compositionally biased region" description="Low complexity" evidence="1">
    <location>
        <begin position="2685"/>
        <end position="2695"/>
    </location>
</feature>
<feature type="region of interest" description="Disordered" evidence="1">
    <location>
        <begin position="2764"/>
        <end position="2783"/>
    </location>
</feature>
<feature type="compositionally biased region" description="Gly residues" evidence="1">
    <location>
        <begin position="1189"/>
        <end position="1204"/>
    </location>
</feature>
<evidence type="ECO:0000313" key="2">
    <source>
        <dbReference type="EMBL" id="KAK8751404.1"/>
    </source>
</evidence>
<feature type="compositionally biased region" description="Basic and acidic residues" evidence="1">
    <location>
        <begin position="3090"/>
        <end position="3102"/>
    </location>
</feature>
<feature type="compositionally biased region" description="Basic and acidic residues" evidence="1">
    <location>
        <begin position="2368"/>
        <end position="2380"/>
    </location>
</feature>
<feature type="compositionally biased region" description="Low complexity" evidence="1">
    <location>
        <begin position="1162"/>
        <end position="1175"/>
    </location>
</feature>
<name>A0AAW0YEQ3_CHEQU</name>
<feature type="region of interest" description="Disordered" evidence="1">
    <location>
        <begin position="2980"/>
        <end position="3137"/>
    </location>
</feature>
<feature type="compositionally biased region" description="Polar residues" evidence="1">
    <location>
        <begin position="382"/>
        <end position="395"/>
    </location>
</feature>
<dbReference type="Gene3D" id="2.160.20.80">
    <property type="entry name" value="E3 ubiquitin-protein ligase SopA"/>
    <property type="match status" value="1"/>
</dbReference>
<feature type="region of interest" description="Disordered" evidence="1">
    <location>
        <begin position="40"/>
        <end position="88"/>
    </location>
</feature>
<feature type="region of interest" description="Disordered" evidence="1">
    <location>
        <begin position="368"/>
        <end position="584"/>
    </location>
</feature>
<feature type="region of interest" description="Disordered" evidence="1">
    <location>
        <begin position="839"/>
        <end position="884"/>
    </location>
</feature>
<feature type="compositionally biased region" description="Basic and acidic residues" evidence="1">
    <location>
        <begin position="3030"/>
        <end position="3047"/>
    </location>
</feature>
<feature type="compositionally biased region" description="Low complexity" evidence="1">
    <location>
        <begin position="744"/>
        <end position="772"/>
    </location>
</feature>
<feature type="compositionally biased region" description="Basic residues" evidence="1">
    <location>
        <begin position="674"/>
        <end position="693"/>
    </location>
</feature>
<proteinExistence type="predicted"/>
<feature type="region of interest" description="Disordered" evidence="1">
    <location>
        <begin position="196"/>
        <end position="234"/>
    </location>
</feature>
<feature type="compositionally biased region" description="Low complexity" evidence="1">
    <location>
        <begin position="1960"/>
        <end position="1997"/>
    </location>
</feature>
<feature type="region of interest" description="Disordered" evidence="1">
    <location>
        <begin position="2235"/>
        <end position="2264"/>
    </location>
</feature>
<feature type="compositionally biased region" description="Basic and acidic residues" evidence="1">
    <location>
        <begin position="2569"/>
        <end position="2583"/>
    </location>
</feature>
<feature type="compositionally biased region" description="Acidic residues" evidence="1">
    <location>
        <begin position="2906"/>
        <end position="2917"/>
    </location>
</feature>
<feature type="compositionally biased region" description="Basic and acidic residues" evidence="1">
    <location>
        <begin position="2890"/>
        <end position="2901"/>
    </location>
</feature>
<feature type="compositionally biased region" description="Acidic residues" evidence="1">
    <location>
        <begin position="3397"/>
        <end position="3409"/>
    </location>
</feature>
<feature type="region of interest" description="Disordered" evidence="1">
    <location>
        <begin position="2499"/>
        <end position="2522"/>
    </location>
</feature>
<protein>
    <submittedName>
        <fullName evidence="2">Uncharacterized protein</fullName>
    </submittedName>
</protein>
<feature type="compositionally biased region" description="Basic and acidic residues" evidence="1">
    <location>
        <begin position="3255"/>
        <end position="3265"/>
    </location>
</feature>
<feature type="compositionally biased region" description="Low complexity" evidence="1">
    <location>
        <begin position="651"/>
        <end position="663"/>
    </location>
</feature>
<feature type="compositionally biased region" description="Basic and acidic residues" evidence="1">
    <location>
        <begin position="2269"/>
        <end position="2279"/>
    </location>
</feature>
<dbReference type="PANTHER" id="PTHR45716">
    <property type="entry name" value="BITESIZE, ISOFORM I"/>
    <property type="match status" value="1"/>
</dbReference>
<feature type="compositionally biased region" description="Low complexity" evidence="1">
    <location>
        <begin position="3378"/>
        <end position="3395"/>
    </location>
</feature>
<feature type="region of interest" description="Disordered" evidence="1">
    <location>
        <begin position="740"/>
        <end position="772"/>
    </location>
</feature>
<feature type="region of interest" description="Disordered" evidence="1">
    <location>
        <begin position="2727"/>
        <end position="2749"/>
    </location>
</feature>
<feature type="compositionally biased region" description="Polar residues" evidence="1">
    <location>
        <begin position="1560"/>
        <end position="1591"/>
    </location>
</feature>
<feature type="region of interest" description="Disordered" evidence="1">
    <location>
        <begin position="619"/>
        <end position="713"/>
    </location>
</feature>
<feature type="region of interest" description="Disordered" evidence="1">
    <location>
        <begin position="3254"/>
        <end position="3287"/>
    </location>
</feature>
<feature type="compositionally biased region" description="Polar residues" evidence="1">
    <location>
        <begin position="1479"/>
        <end position="1490"/>
    </location>
</feature>
<dbReference type="PANTHER" id="PTHR45716:SF2">
    <property type="entry name" value="BITESIZE, ISOFORM I"/>
    <property type="match status" value="1"/>
</dbReference>
<feature type="compositionally biased region" description="Low complexity" evidence="1">
    <location>
        <begin position="2324"/>
        <end position="2334"/>
    </location>
</feature>
<feature type="compositionally biased region" description="Basic and acidic residues" evidence="1">
    <location>
        <begin position="856"/>
        <end position="867"/>
    </location>
</feature>
<feature type="region of interest" description="Disordered" evidence="1">
    <location>
        <begin position="1960"/>
        <end position="2036"/>
    </location>
</feature>
<feature type="compositionally biased region" description="Basic and acidic residues" evidence="1">
    <location>
        <begin position="1368"/>
        <end position="1384"/>
    </location>
</feature>
<feature type="compositionally biased region" description="Basic and acidic residues" evidence="1">
    <location>
        <begin position="2937"/>
        <end position="2958"/>
    </location>
</feature>
<feature type="compositionally biased region" description="Basic and acidic residues" evidence="1">
    <location>
        <begin position="63"/>
        <end position="72"/>
    </location>
</feature>
<feature type="compositionally biased region" description="Low complexity" evidence="1">
    <location>
        <begin position="196"/>
        <end position="205"/>
    </location>
</feature>
<feature type="compositionally biased region" description="Pro residues" evidence="1">
    <location>
        <begin position="1336"/>
        <end position="1348"/>
    </location>
</feature>
<keyword evidence="3" id="KW-1185">Reference proteome</keyword>
<feature type="compositionally biased region" description="Low complexity" evidence="1">
    <location>
        <begin position="2841"/>
        <end position="2853"/>
    </location>
</feature>
<feature type="compositionally biased region" description="Low complexity" evidence="1">
    <location>
        <begin position="2243"/>
        <end position="2253"/>
    </location>
</feature>
<feature type="compositionally biased region" description="Basic and acidic residues" evidence="1">
    <location>
        <begin position="2732"/>
        <end position="2749"/>
    </location>
</feature>
<dbReference type="GO" id="GO:0005886">
    <property type="term" value="C:plasma membrane"/>
    <property type="evidence" value="ECO:0007669"/>
    <property type="project" value="TreeGrafter"/>
</dbReference>
<feature type="compositionally biased region" description="Low complexity" evidence="1">
    <location>
        <begin position="3592"/>
        <end position="3631"/>
    </location>
</feature>
<feature type="region of interest" description="Disordered" evidence="1">
    <location>
        <begin position="247"/>
        <end position="352"/>
    </location>
</feature>
<feature type="region of interest" description="Disordered" evidence="1">
    <location>
        <begin position="2368"/>
        <end position="2403"/>
    </location>
</feature>
<dbReference type="SUPFAM" id="SSF141571">
    <property type="entry name" value="Pentapeptide repeat-like"/>
    <property type="match status" value="1"/>
</dbReference>
<feature type="region of interest" description="Disordered" evidence="1">
    <location>
        <begin position="3302"/>
        <end position="3325"/>
    </location>
</feature>
<reference evidence="2 3" key="1">
    <citation type="journal article" date="2024" name="BMC Genomics">
        <title>Genome assembly of redclaw crayfish (Cherax quadricarinatus) provides insights into its immune adaptation and hypoxia tolerance.</title>
        <authorList>
            <person name="Liu Z."/>
            <person name="Zheng J."/>
            <person name="Li H."/>
            <person name="Fang K."/>
            <person name="Wang S."/>
            <person name="He J."/>
            <person name="Zhou D."/>
            <person name="Weng S."/>
            <person name="Chi M."/>
            <person name="Gu Z."/>
            <person name="He J."/>
            <person name="Li F."/>
            <person name="Wang M."/>
        </authorList>
    </citation>
    <scope>NUCLEOTIDE SEQUENCE [LARGE SCALE GENOMIC DNA]</scope>
    <source>
        <strain evidence="2">ZL_2023a</strain>
    </source>
</reference>
<sequence length="3771" mass="408679">MNEFVRRPSRRRENKVYVPPADVVKRSLIKRSWTISSPVSLERISPELRPPTAPHKPPRGHRPPADENEPPREALFCPASGAPPRGAPPRRYSMSSFDGVASCSSQLKSSALQDHDLHNHDLHNHDLYNHDLHNHDLYNHDLHNHDLYNHDLHNHDLNSHDLYNHDLNNYDLNNHDLQPSFDSSPVPQRRRLLPDLPQQQQQQQQHLSSHPAAECERRPSTLPRKHGQPHDPCHSLARPYHSPCLSHDPTRFHSMPHKGACSPTGQGRGHSEPPRRPHSPGAPTREHLTLGGYISSGPVTSTPIMHDPTLAHARHGISPPTPVPRDHSRLHASRPPDQGTATPQGRRPSQGVTRIIEIEVEREDGTFAPCRSQCRSPCRSPASRTPDNSDSCGKGSSSRPRPSTSSPELRPRQATSPSMPRPHRGTSPSKSQPWYTTSPPTQSPRLPSTTHASHPRLSSSHPRQSASPATIVPRQFSPTPTQPRVLAPTPTHPRSLAPTPTQPRILAPTPTQPRTLAPTPTQPRILAPTPTQPRVPAITTTLMTSGFATTGRPRKSSHNPAGVRRSRSFQVGSPRMDDEYPASLSRESLSGQVARYVKELERGIQMTVENMMPKKHSLALGEHPRAPPSLSKDSNAARSLSLGRHHKEKSSTSSPSDTSDASAGKTELDDHSSCRHSNHSSHKHSDHSSHKHSDHSSLKHSDHSSHRHSDTASDIVLDAEKIIPESDDYKLVFISSDSSKDSELNSSIDSDNSGSPSRNVSSASAVNDSDNSGFIDESDWDYFESESQAGKHRKMAVAAPRTPAPARVDACVMTDGEYLSGGASEGEDSETELSLVHEPSLRVPLSATTPGHLRHKDTSKDTEKDVSVQDDLSSPPPPVSTQPLLTPLAAMDTKELHAMLRQTEVVQAEAQALQAALMGAFTPSESSLGGTSSGRWFKRSDSARSSAERSMGELSCHDQVRSAGSPHDSPALREYRKRVLTEIQNYYGVKQGPQAAGHSRHDTYRHLRQHRPRSATLEPLSSVSYQRRDKTSKQAVAGAPGSSVRQVPAAAASARKSSRDMCIQTEPGPGVCSSRCDEELTPEPQVCPPVPPRLTQSPQPQVCPPAPPRLTQGSVPPPPPRPVRCPEPLVCPTDPPRPMRGPEPQACPLAPPRPVRGPHHTLQAAAAASLSSLAQGRQSRTQGYPASCGSGGGDSGVGGGVGGGGRERAGGGNTSHLPLLPSFHLHLTLSRETSVALPSNSETEDSLGDYNSCVDSDLRGSSSSDFQYLGDRSERVKSVVSEGKSLKLSGVGSETQVGVEGSTEHGGCGGVVEGVSCSPSIAVSNTSHTPASCTARPPPPPPPPPPPITTTTMSVARPRRSAGRWAQHHQDSEGDLDALERVIQVEELSQDSSTPTPQPLLHQPGEDLHPHSSTTSEAEDTDEDVHVSRTYTIAVDGVDSETENDAVCNVLDTEDQDDDHTSSSSSNDSDTDEDKHVSKTYSLARSSSTDSDFEEKSDADVPENTAVLSAAVCLGEVEGEEWVVEAVNAALTLGAVQEETVETVNKELCRLLLDDVATQHNDNQSPFCRDNQQLDSRSGQLVDQVDSASGQETREEDSVTNVRYVNEELVGDVGVSAELTTVYEDGSSEALDKPPLCEDGETLTLSPCEGGEALTLSPCEGGGNETLDKPPCEGDESATLTLPQCKESETLTLPQCEESEALTLPQCEENEAITLPQCEESETLTLPWCKESETLTLPQCKESESLTLPQYEDGASAFTVKESVVVCARENEEKVSEESTSEKDNVIQVSHTEKTNEISSVVREESDASDECVSESGQCESDTEGVCGVGRLLPTHAPVDSEIILASEATAEVTATSEMAEEVTASSEVTEEVTASSEVTEEVTASSEVAEEVTATSEVAEEVTASSEVPEEVTATSEVPEEVTATSEMTEEVTAISEVAEEVTVVSEVAEVTTTSEVVEEVTTTQVEEVTATSEVAEEVTTTSEVADEVTTTSEVTDAGAVTSESTEEAEITSLSQVTSALGEATAAQDTSASPEADITEELSKVAATVHFEEEKPTCPTEDLVAPQDDVALETSLDDVEATSGKAIQPQESASDDEVNITCIPDEDTVVQVGEGAPLPAQASLPGHAVKSEEPLSEESEGADHGAESKAVAAGESDAHADTCVDAGSEQVEHSTAVTPSGGLTSVIHDAPAGHHVSALAPHTGTEVSSAPADTVLSGENHLSPNLDILQCDTTKVKDVSESSESGHSSAGESEVEGDDPSNIVKINVREEDNSRLEDDGVSIPVSSENLPQQVRRFAVRRVRSPEVVARHTPPVPSRHTKRSSSSDGVSSSSDIERSDADASDSADTVIEGGKLHAELRWFALQQRRHDHDDKSRDSDGPSSADSVLHGADSESQCSDNSEEGNLVSIVSVGDDDDHSTRLSSQGRIYIRSDSTDSDVQIKPTCIVVTGSSGAESGEDADGDTDGINVERNIRNEGNDVTILEVTSDGRRGHVMSVHVTSPDSSRSASPARRSQVSELQSMILTTRERQQQFRRSPTEMKESTSSLANYFTLTLGTDSPHAPRRLNKTPEIRRRKIDRPESVESPVPTGVASPSQTPDHSEGDLLAYEEHRGIDIEDGYNNSQEFDSWGDGERTVIFPDEFEEDVSFDEVNQEFTEGDEFDGDDMFVQQEVEERFDSIEDGESINSESNYSESSGDENCDREVELRGYCNRAIDFTLHTIIEESCEESDYERKSKEEEEAKADPSELEKYFYFGLGNGPADPKRYANEESEYSDTFSETSSSIFSEGLDIDSKYEEDIDPAELASSRLEKYFLTGFLGFERQPSIRSVGEDSELHTDESGSVGSDSEGSPSPEQPRKKLVRRPRGFRPGVVNRSLVTGDRWDGTPSDGSHHSEGDEVDRTLVSGEDEGSTESEETAFDKGDGQFDTIKRRKKKKGSGDYSDKKSDSDKSELRALEQHEIEHREEIFELKNSEALKSLVHEGEKVTKRVTIDCDKEIREKSDDKMEKEGDLSDRKYQSRDSGFIGSSDDLLKDKPEDTSKEHKNRLSSESSVEDGESSCKRNDPSQEVSHKSKESKSDSFDNDSNNNKSETEERSSGDGKVSRSSTGSSVDLPPFSPDKARNKICRKDSFNNWSSDEETNMMMNKMRAFFKTMISNSREAPKGQRVKPPQLLAFEAKLTNLMKTVPGINDEQVKEIVEYLSSEDTWSDSYDSSDYTSSDLEGAYALLDQADPEMRSDLQEQISASCQQIIQKFDQSREPSDTDSAHSLFGGRACSESSEDASPSSKDTVFVYQRLMSSISRLKPDSDRGSIGSGSQGASPPLLAKVMHHIGNRLVALMHEVSGGSENGDDDSLSGGHPVTSSPKVPLFIHRKHKSADSISIDSSVDKSSLTSTSFESEDSPTDTEQSPESDPGTPKAKKRHGPLSIISERSSAEDFTSLESQRTVFASHDSPRHQIRLDAARPHQNTVCERSLEERGVTNIQYFVTEGTNNEVEVWQSVTIDEDKFDARELHGVPRARRSARRQEARKAKSHMSLEKIHQEEVKTTTGERSESLGDLLDRVRSSEFSSSYEQLDSDSTLKASDSLDRHIGSSSSNIRLNASSRGSLTTSSRGSLAASSRGSLNAGSRGSLQGSSGPEEEEEKKPKKLNFFRYARRSSMPDTSKDRMSPEVRSTTLPRSNPTQVASTASLPRSQFALLNKTTPSVTSSTHVPFSPGSTLDRVAGSSVTGPRSARYHAPGYRPPPITTPKRTVSIPGLASLRKEAASTWSPQ</sequence>
<feature type="region of interest" description="Disordered" evidence="1">
    <location>
        <begin position="3584"/>
        <end position="3751"/>
    </location>
</feature>
<feature type="region of interest" description="Disordered" evidence="1">
    <location>
        <begin position="989"/>
        <end position="1121"/>
    </location>
</feature>
<feature type="region of interest" description="Disordered" evidence="1">
    <location>
        <begin position="2269"/>
        <end position="2288"/>
    </location>
</feature>
<feature type="compositionally biased region" description="Low complexity" evidence="1">
    <location>
        <begin position="3701"/>
        <end position="3715"/>
    </location>
</feature>
<feature type="region of interest" description="Disordered" evidence="1">
    <location>
        <begin position="941"/>
        <end position="970"/>
    </location>
</feature>
<feature type="region of interest" description="Disordered" evidence="1">
    <location>
        <begin position="2115"/>
        <end position="2189"/>
    </location>
</feature>
<feature type="compositionally biased region" description="Low complexity" evidence="1">
    <location>
        <begin position="2502"/>
        <end position="2515"/>
    </location>
</feature>
<feature type="region of interest" description="Disordered" evidence="1">
    <location>
        <begin position="3343"/>
        <end position="3440"/>
    </location>
</feature>
<evidence type="ECO:0000256" key="1">
    <source>
        <dbReference type="SAM" id="MobiDB-lite"/>
    </source>
</evidence>
<feature type="compositionally biased region" description="Polar residues" evidence="1">
    <location>
        <begin position="538"/>
        <end position="548"/>
    </location>
</feature>
<feature type="region of interest" description="Disordered" evidence="1">
    <location>
        <begin position="3515"/>
        <end position="3557"/>
    </location>
</feature>
<comment type="caution">
    <text evidence="2">The sequence shown here is derived from an EMBL/GenBank/DDBJ whole genome shotgun (WGS) entry which is preliminary data.</text>
</comment>
<dbReference type="EMBL" id="JARKIK010000006">
    <property type="protein sequence ID" value="KAK8751404.1"/>
    <property type="molecule type" value="Genomic_DNA"/>
</dbReference>
<feature type="region of interest" description="Disordered" evidence="1">
    <location>
        <begin position="2670"/>
        <end position="2701"/>
    </location>
</feature>
<feature type="compositionally biased region" description="Polar residues" evidence="1">
    <location>
        <begin position="1323"/>
        <end position="1332"/>
    </location>
</feature>
<dbReference type="Proteomes" id="UP001445076">
    <property type="component" value="Unassembled WGS sequence"/>
</dbReference>
<feature type="compositionally biased region" description="Polar residues" evidence="1">
    <location>
        <begin position="2174"/>
        <end position="2184"/>
    </location>
</feature>
<feature type="compositionally biased region" description="Basic and acidic residues" evidence="1">
    <location>
        <begin position="2980"/>
        <end position="3019"/>
    </location>
</feature>
<feature type="region of interest" description="Disordered" evidence="1">
    <location>
        <begin position="2306"/>
        <end position="2348"/>
    </location>
</feature>
<feature type="compositionally biased region" description="Basic and acidic residues" evidence="1">
    <location>
        <begin position="694"/>
        <end position="711"/>
    </location>
</feature>
<feature type="compositionally biased region" description="Polar residues" evidence="1">
    <location>
        <begin position="3671"/>
        <end position="3692"/>
    </location>
</feature>
<feature type="region of interest" description="Disordered" evidence="1">
    <location>
        <begin position="2825"/>
        <end position="2958"/>
    </location>
</feature>
<feature type="region of interest" description="Disordered" evidence="1">
    <location>
        <begin position="1134"/>
        <end position="1208"/>
    </location>
</feature>
<dbReference type="GO" id="GO:0006887">
    <property type="term" value="P:exocytosis"/>
    <property type="evidence" value="ECO:0007669"/>
    <property type="project" value="TreeGrafter"/>
</dbReference>
<dbReference type="GO" id="GO:0070382">
    <property type="term" value="C:exocytic vesicle"/>
    <property type="evidence" value="ECO:0007669"/>
    <property type="project" value="TreeGrafter"/>
</dbReference>
<feature type="region of interest" description="Disordered" evidence="1">
    <location>
        <begin position="1861"/>
        <end position="1929"/>
    </location>
</feature>
<feature type="region of interest" description="Disordered" evidence="1">
    <location>
        <begin position="1803"/>
        <end position="1824"/>
    </location>
</feature>
<accession>A0AAW0YEQ3</accession>
<gene>
    <name evidence="2" type="ORF">OTU49_014647</name>
</gene>
<feature type="region of interest" description="Disordered" evidence="1">
    <location>
        <begin position="2555"/>
        <end position="2603"/>
    </location>
</feature>
<feature type="compositionally biased region" description="Low complexity" evidence="1">
    <location>
        <begin position="1042"/>
        <end position="1055"/>
    </location>
</feature>
<feature type="compositionally biased region" description="Low complexity" evidence="1">
    <location>
        <begin position="396"/>
        <end position="408"/>
    </location>
</feature>
<organism evidence="2 3">
    <name type="scientific">Cherax quadricarinatus</name>
    <name type="common">Australian red claw crayfish</name>
    <dbReference type="NCBI Taxonomy" id="27406"/>
    <lineage>
        <taxon>Eukaryota</taxon>
        <taxon>Metazoa</taxon>
        <taxon>Ecdysozoa</taxon>
        <taxon>Arthropoda</taxon>
        <taxon>Crustacea</taxon>
        <taxon>Multicrustacea</taxon>
        <taxon>Malacostraca</taxon>
        <taxon>Eumalacostraca</taxon>
        <taxon>Eucarida</taxon>
        <taxon>Decapoda</taxon>
        <taxon>Pleocyemata</taxon>
        <taxon>Astacidea</taxon>
        <taxon>Parastacoidea</taxon>
        <taxon>Parastacidae</taxon>
        <taxon>Cherax</taxon>
    </lineage>
</organism>
<feature type="region of interest" description="Disordered" evidence="1">
    <location>
        <begin position="1560"/>
        <end position="1597"/>
    </location>
</feature>
<feature type="compositionally biased region" description="Low complexity" evidence="1">
    <location>
        <begin position="1861"/>
        <end position="1914"/>
    </location>
</feature>